<dbReference type="OrthoDB" id="629492at2759"/>
<dbReference type="SMART" id="SM00256">
    <property type="entry name" value="FBOX"/>
    <property type="match status" value="1"/>
</dbReference>
<proteinExistence type="predicted"/>
<dbReference type="GO" id="GO:0019005">
    <property type="term" value="C:SCF ubiquitin ligase complex"/>
    <property type="evidence" value="ECO:0007669"/>
    <property type="project" value="TreeGrafter"/>
</dbReference>
<feature type="repeat" description="TPR" evidence="1">
    <location>
        <begin position="32"/>
        <end position="65"/>
    </location>
</feature>
<comment type="caution">
    <text evidence="3">The sequence shown here is derived from an EMBL/GenBank/DDBJ whole genome shotgun (WGS) entry which is preliminary data.</text>
</comment>
<dbReference type="SUPFAM" id="SSF81383">
    <property type="entry name" value="F-box domain"/>
    <property type="match status" value="1"/>
</dbReference>
<accession>A0A9W8HC43</accession>
<dbReference type="Gene3D" id="1.25.40.10">
    <property type="entry name" value="Tetratricopeptide repeat domain"/>
    <property type="match status" value="1"/>
</dbReference>
<dbReference type="InterPro" id="IPR036047">
    <property type="entry name" value="F-box-like_dom_sf"/>
</dbReference>
<name>A0A9W8HC43_9FUNG</name>
<dbReference type="Proteomes" id="UP001140217">
    <property type="component" value="Unassembled WGS sequence"/>
</dbReference>
<dbReference type="PANTHER" id="PTHR13318">
    <property type="entry name" value="PARTNER OF PAIRED, ISOFORM B-RELATED"/>
    <property type="match status" value="1"/>
</dbReference>
<dbReference type="SMART" id="SM00028">
    <property type="entry name" value="TPR"/>
    <property type="match status" value="3"/>
</dbReference>
<evidence type="ECO:0000256" key="1">
    <source>
        <dbReference type="PROSITE-ProRule" id="PRU00339"/>
    </source>
</evidence>
<dbReference type="GO" id="GO:0031146">
    <property type="term" value="P:SCF-dependent proteasomal ubiquitin-dependent protein catabolic process"/>
    <property type="evidence" value="ECO:0007669"/>
    <property type="project" value="TreeGrafter"/>
</dbReference>
<sequence length="661" mass="70495">MFVAGRKRKASTAAAAAAAAAAAPRAGAAPEATRLYRLGVRNAQERQFRNAVAYYDRAVALAAQDGAADTRVFEARAQALLRLGEVRRAIDDGRQAVRIAGGSAGAYSCLAAALVAAGRAQDALDVVDRGLRAAARGDGYAYLETQRMSIRRALDPAYVPPPNTRSDPLARLPLDVAEPVLRRLDVRTLLACRAVARHWLALVDSTPTVWARPSYLEPGAADVLAQQLPGCAKLRRLAPARRRVPEKAVQLALARARGALAAAHVPEGTAMTAATLAALLACPRPRLAAIDIGRGAGLDAPVLARLLAWGLEPRLAELRLPYCRHLGDGAMAAIAARCPVLRVLDISGCAAVRVRNMFRAWSPALPDARGSTMLERLYINDHPGIPELLVYSTKYRHFARLRVLHMAIHSRDVFAAFAGLGPLLAYFRAIPSPQVPFPDLVELNIDSTWTTSGPTPGFEPAQLAMLVSQTRLLCAGLRSLSALWAASVTAANLRLLLQDCLPTLRRLHLTHAMDLTTHLLAELVAPHPALPLASLDLSECLWLDGGGIAALVARCRGLVHLNLGRTKADNSVMAALTRAADADDAAGLEALVLEMTSVTGAGVRDFASACAKRYCRTRARGRARRLQLLDLDNCADVGSDAVAVVRDLLSFMGTQVLAAVQ</sequence>
<reference evidence="3" key="1">
    <citation type="submission" date="2022-07" db="EMBL/GenBank/DDBJ databases">
        <title>Phylogenomic reconstructions and comparative analyses of Kickxellomycotina fungi.</title>
        <authorList>
            <person name="Reynolds N.K."/>
            <person name="Stajich J.E."/>
            <person name="Barry K."/>
            <person name="Grigoriev I.V."/>
            <person name="Crous P."/>
            <person name="Smith M.E."/>
        </authorList>
    </citation>
    <scope>NUCLEOTIDE SEQUENCE</scope>
    <source>
        <strain evidence="3">NBRC 105414</strain>
    </source>
</reference>
<dbReference type="PROSITE" id="PS50005">
    <property type="entry name" value="TPR"/>
    <property type="match status" value="1"/>
</dbReference>
<dbReference type="Pfam" id="PF12937">
    <property type="entry name" value="F-box-like"/>
    <property type="match status" value="1"/>
</dbReference>
<evidence type="ECO:0000313" key="3">
    <source>
        <dbReference type="EMBL" id="KAJ2782164.1"/>
    </source>
</evidence>
<dbReference type="Gene3D" id="1.20.1280.50">
    <property type="match status" value="1"/>
</dbReference>
<organism evidence="3 4">
    <name type="scientific">Coemansia javaensis</name>
    <dbReference type="NCBI Taxonomy" id="2761396"/>
    <lineage>
        <taxon>Eukaryota</taxon>
        <taxon>Fungi</taxon>
        <taxon>Fungi incertae sedis</taxon>
        <taxon>Zoopagomycota</taxon>
        <taxon>Kickxellomycotina</taxon>
        <taxon>Kickxellomycetes</taxon>
        <taxon>Kickxellales</taxon>
        <taxon>Kickxellaceae</taxon>
        <taxon>Coemansia</taxon>
    </lineage>
</organism>
<gene>
    <name evidence="3" type="ORF">H4R18_002429</name>
</gene>
<keyword evidence="1" id="KW-0802">TPR repeat</keyword>
<dbReference type="AlphaFoldDB" id="A0A9W8HC43"/>
<dbReference type="InterPro" id="IPR019734">
    <property type="entry name" value="TPR_rpt"/>
</dbReference>
<dbReference type="Gene3D" id="3.80.10.10">
    <property type="entry name" value="Ribonuclease Inhibitor"/>
    <property type="match status" value="2"/>
</dbReference>
<evidence type="ECO:0000313" key="4">
    <source>
        <dbReference type="Proteomes" id="UP001140217"/>
    </source>
</evidence>
<dbReference type="SUPFAM" id="SSF48452">
    <property type="entry name" value="TPR-like"/>
    <property type="match status" value="1"/>
</dbReference>
<protein>
    <recommendedName>
        <fullName evidence="2">F-box domain-containing protein</fullName>
    </recommendedName>
</protein>
<dbReference type="SUPFAM" id="SSF52047">
    <property type="entry name" value="RNI-like"/>
    <property type="match status" value="1"/>
</dbReference>
<dbReference type="InterPro" id="IPR001810">
    <property type="entry name" value="F-box_dom"/>
</dbReference>
<dbReference type="EMBL" id="JANBUL010000080">
    <property type="protein sequence ID" value="KAJ2782164.1"/>
    <property type="molecule type" value="Genomic_DNA"/>
</dbReference>
<dbReference type="InterPro" id="IPR032675">
    <property type="entry name" value="LRR_dom_sf"/>
</dbReference>
<feature type="domain" description="F-box" evidence="2">
    <location>
        <begin position="166"/>
        <end position="213"/>
    </location>
</feature>
<evidence type="ECO:0000259" key="2">
    <source>
        <dbReference type="PROSITE" id="PS50181"/>
    </source>
</evidence>
<dbReference type="InterPro" id="IPR011990">
    <property type="entry name" value="TPR-like_helical_dom_sf"/>
</dbReference>
<keyword evidence="4" id="KW-1185">Reference proteome</keyword>
<dbReference type="PROSITE" id="PS50181">
    <property type="entry name" value="FBOX"/>
    <property type="match status" value="1"/>
</dbReference>